<dbReference type="OrthoDB" id="9801557at2"/>
<feature type="transmembrane region" description="Helical" evidence="1">
    <location>
        <begin position="435"/>
        <end position="463"/>
    </location>
</feature>
<dbReference type="GO" id="GO:0016020">
    <property type="term" value="C:membrane"/>
    <property type="evidence" value="ECO:0007669"/>
    <property type="project" value="InterPro"/>
</dbReference>
<dbReference type="GO" id="GO:0015813">
    <property type="term" value="P:L-glutamate transmembrane transport"/>
    <property type="evidence" value="ECO:0007669"/>
    <property type="project" value="InterPro"/>
</dbReference>
<feature type="transmembrane region" description="Helical" evidence="1">
    <location>
        <begin position="78"/>
        <end position="98"/>
    </location>
</feature>
<keyword evidence="1" id="KW-0812">Transmembrane</keyword>
<dbReference type="eggNOG" id="COG0786">
    <property type="taxonomic scope" value="Bacteria"/>
</dbReference>
<feature type="transmembrane region" description="Helical" evidence="1">
    <location>
        <begin position="177"/>
        <end position="197"/>
    </location>
</feature>
<dbReference type="STRING" id="118168.MC7420_6787"/>
<protein>
    <submittedName>
        <fullName evidence="2">Sodium/glutamate symporter superfamily</fullName>
    </submittedName>
</protein>
<evidence type="ECO:0000313" key="2">
    <source>
        <dbReference type="EMBL" id="EDX73739.1"/>
    </source>
</evidence>
<sequence>MSSLKDALFAFILVVLLILVGRFIHQKIRWIQKLYIPESIVAGVVALVLGPQVLGAIANPNSPLANGVFPESIRDVWSQSPGVFINIVFAALFLGESIPHPRDIWNKAAPQVVFGQSLAWGQYVVGILLTLLILIPVFGIDPTAAALIEIAFEGGHGTAAGMAGTFQELGFPDGADLAVGLATVGIVSGIVTGTVLANWGRRQGYVQGVQQNVAEPEWFEDYTHSETPQIRRARSRLMRNMLIDPLSLNFGFVGLAIAIGWLLLQGLIWIESVTWGVGGFEMMSYVPLFPMALVGGIIVQLLMERLGLHPLIIRPLMNNIAGVALDIVVVTALATISLTVLGENFGSFLLLSVAGITWNIFAFLYLAPRVIPSYWFERGLGDLGQSMGVTATGILLLRMVDPDNRSGAFESFAYKQLFFEPIVGGGLFTAAAPSLIARFGLVSILFLTSGILVAWLIFGFLAFGKQARRARKAEKGIE</sequence>
<feature type="transmembrane region" description="Helical" evidence="1">
    <location>
        <begin position="282"/>
        <end position="302"/>
    </location>
</feature>
<dbReference type="EMBL" id="DS989856">
    <property type="protein sequence ID" value="EDX73739.1"/>
    <property type="molecule type" value="Genomic_DNA"/>
</dbReference>
<dbReference type="InterPro" id="IPR004445">
    <property type="entry name" value="GltS"/>
</dbReference>
<accession>B4VWD6</accession>
<feature type="transmembrane region" description="Helical" evidence="1">
    <location>
        <begin position="348"/>
        <end position="367"/>
    </location>
</feature>
<keyword evidence="1" id="KW-1133">Transmembrane helix</keyword>
<evidence type="ECO:0000256" key="1">
    <source>
        <dbReference type="SAM" id="Phobius"/>
    </source>
</evidence>
<reference evidence="2 3" key="1">
    <citation type="submission" date="2008-07" db="EMBL/GenBank/DDBJ databases">
        <authorList>
            <person name="Tandeau de Marsac N."/>
            <person name="Ferriera S."/>
            <person name="Johnson J."/>
            <person name="Kravitz S."/>
            <person name="Beeson K."/>
            <person name="Sutton G."/>
            <person name="Rogers Y.-H."/>
            <person name="Friedman R."/>
            <person name="Frazier M."/>
            <person name="Venter J.C."/>
        </authorList>
    </citation>
    <scope>NUCLEOTIDE SEQUENCE [LARGE SCALE GENOMIC DNA]</scope>
    <source>
        <strain evidence="2 3">PCC 7420</strain>
    </source>
</reference>
<dbReference type="RefSeq" id="WP_006102993.1">
    <property type="nucleotide sequence ID" value="NZ_DS989856.1"/>
</dbReference>
<dbReference type="Proteomes" id="UP000003835">
    <property type="component" value="Unassembled WGS sequence"/>
</dbReference>
<dbReference type="GO" id="GO:0015501">
    <property type="term" value="F:glutamate:sodium symporter activity"/>
    <property type="evidence" value="ECO:0007669"/>
    <property type="project" value="InterPro"/>
</dbReference>
<feature type="transmembrane region" description="Helical" evidence="1">
    <location>
        <begin position="6"/>
        <end position="24"/>
    </location>
</feature>
<dbReference type="PANTHER" id="PTHR36178:SF1">
    <property type="entry name" value="SODIUM_GLUTAMATE SYMPORTER"/>
    <property type="match status" value="1"/>
</dbReference>
<feature type="transmembrane region" description="Helical" evidence="1">
    <location>
        <begin position="118"/>
        <end position="138"/>
    </location>
</feature>
<keyword evidence="1" id="KW-0472">Membrane</keyword>
<dbReference type="PANTHER" id="PTHR36178">
    <property type="entry name" value="SLR0625 PROTEIN"/>
    <property type="match status" value="1"/>
</dbReference>
<dbReference type="Pfam" id="PF03616">
    <property type="entry name" value="Glt_symporter"/>
    <property type="match status" value="1"/>
</dbReference>
<evidence type="ECO:0000313" key="3">
    <source>
        <dbReference type="Proteomes" id="UP000003835"/>
    </source>
</evidence>
<name>B4VWD6_9CYAN</name>
<gene>
    <name evidence="2" type="ORF">MC7420_6787</name>
</gene>
<feature type="transmembrane region" description="Helical" evidence="1">
    <location>
        <begin position="36"/>
        <end position="58"/>
    </location>
</feature>
<proteinExistence type="predicted"/>
<keyword evidence="3" id="KW-1185">Reference proteome</keyword>
<feature type="transmembrane region" description="Helical" evidence="1">
    <location>
        <begin position="323"/>
        <end position="342"/>
    </location>
</feature>
<dbReference type="PRINTS" id="PR00173">
    <property type="entry name" value="EDTRNSPORT"/>
</dbReference>
<dbReference type="HOGENOM" id="CLU_034503_0_0_3"/>
<feature type="transmembrane region" description="Helical" evidence="1">
    <location>
        <begin position="246"/>
        <end position="270"/>
    </location>
</feature>
<dbReference type="AlphaFoldDB" id="B4VWD6"/>
<organism evidence="2 3">
    <name type="scientific">Coleofasciculus chthonoplastes PCC 7420</name>
    <dbReference type="NCBI Taxonomy" id="118168"/>
    <lineage>
        <taxon>Bacteria</taxon>
        <taxon>Bacillati</taxon>
        <taxon>Cyanobacteriota</taxon>
        <taxon>Cyanophyceae</taxon>
        <taxon>Coleofasciculales</taxon>
        <taxon>Coleofasciculaceae</taxon>
        <taxon>Coleofasciculus</taxon>
    </lineage>
</organism>